<evidence type="ECO:0000256" key="2">
    <source>
        <dbReference type="ARBA" id="ARBA00004613"/>
    </source>
</evidence>
<evidence type="ECO:0000256" key="5">
    <source>
        <dbReference type="ARBA" id="ARBA00022525"/>
    </source>
</evidence>
<dbReference type="PANTHER" id="PTHR11177">
    <property type="entry name" value="CHITINASE"/>
    <property type="match status" value="1"/>
</dbReference>
<dbReference type="FunFam" id="3.20.20.80:FF:000075">
    <property type="entry name" value="Sporulation-specific chitinase"/>
    <property type="match status" value="1"/>
</dbReference>
<keyword evidence="9 11" id="KW-0326">Glycosidase</keyword>
<dbReference type="STRING" id="1198029.A0A1U7LRU2"/>
<dbReference type="GO" id="GO:0008061">
    <property type="term" value="F:chitin binding"/>
    <property type="evidence" value="ECO:0007669"/>
    <property type="project" value="InterPro"/>
</dbReference>
<sequence>MNIFAYFVNWAIYGRNFQPQEIPADKLDFLLYAFANVRPETGEVYLSDCWSDLEKHYPEDSWNETGDNAYGCVKQIFKLKTENRNMKVLLSIGGWSYSANFAPMVGDPGKREKFAQSAISIMKDVGFDGLDIDWEYPQNDQEAQDFVSLLKMTRERLDDYASLNGLSKEKLYLTIAAPCGKRDYEKLRILEMNRYVSFWNLMAYDYSGSWDQKAGHISNLYGDGINTDQAVEAYINAGVPASKLVLGSPLYGRSFLETDGPGTPFSGVGQGSWENGVFDYKVLPLEGAEEHFDEKSCASWSYDPKKRMMVSYDTPECTRYKAKYVKSHQLGGVMFWETSGDHPVNNPNSIIGTTSQEFEETIPSKSSERNILGYPRSKYNNIREGRIGKPLDYEKE</sequence>
<dbReference type="Pfam" id="PF00704">
    <property type="entry name" value="Glyco_hydro_18"/>
    <property type="match status" value="1"/>
</dbReference>
<dbReference type="InterPro" id="IPR050314">
    <property type="entry name" value="Glycosyl_Hydrlase_18"/>
</dbReference>
<keyword evidence="7" id="KW-0146">Chitin degradation</keyword>
<dbReference type="PANTHER" id="PTHR11177:SF365">
    <property type="entry name" value="ENDOCHITINASE B"/>
    <property type="match status" value="1"/>
</dbReference>
<dbReference type="GO" id="GO:0008843">
    <property type="term" value="F:endochitinase activity"/>
    <property type="evidence" value="ECO:0007669"/>
    <property type="project" value="UniProtKB-EC"/>
</dbReference>
<dbReference type="GO" id="GO:0006032">
    <property type="term" value="P:chitin catabolic process"/>
    <property type="evidence" value="ECO:0007669"/>
    <property type="project" value="UniProtKB-KW"/>
</dbReference>
<dbReference type="GO" id="GO:0000272">
    <property type="term" value="P:polysaccharide catabolic process"/>
    <property type="evidence" value="ECO:0007669"/>
    <property type="project" value="UniProtKB-KW"/>
</dbReference>
<evidence type="ECO:0000313" key="14">
    <source>
        <dbReference type="Proteomes" id="UP000186594"/>
    </source>
</evidence>
<keyword evidence="8" id="KW-0119">Carbohydrate metabolism</keyword>
<dbReference type="SUPFAM" id="SSF51445">
    <property type="entry name" value="(Trans)glycosidases"/>
    <property type="match status" value="1"/>
</dbReference>
<name>A0A1U7LRU2_NEOID</name>
<dbReference type="InterPro" id="IPR017853">
    <property type="entry name" value="GH"/>
</dbReference>
<dbReference type="PROSITE" id="PS01095">
    <property type="entry name" value="GH18_1"/>
    <property type="match status" value="1"/>
</dbReference>
<evidence type="ECO:0000256" key="9">
    <source>
        <dbReference type="ARBA" id="ARBA00023295"/>
    </source>
</evidence>
<comment type="subcellular location">
    <subcellularLocation>
        <location evidence="2">Secreted</location>
    </subcellularLocation>
</comment>
<organism evidence="13 14">
    <name type="scientific">Neolecta irregularis (strain DAH-3)</name>
    <dbReference type="NCBI Taxonomy" id="1198029"/>
    <lineage>
        <taxon>Eukaryota</taxon>
        <taxon>Fungi</taxon>
        <taxon>Dikarya</taxon>
        <taxon>Ascomycota</taxon>
        <taxon>Taphrinomycotina</taxon>
        <taxon>Neolectales</taxon>
        <taxon>Neolectaceae</taxon>
        <taxon>Neolecta</taxon>
    </lineage>
</organism>
<dbReference type="EC" id="3.2.1.14" evidence="4"/>
<dbReference type="Gene3D" id="3.20.20.80">
    <property type="entry name" value="Glycosidases"/>
    <property type="match status" value="1"/>
</dbReference>
<evidence type="ECO:0000256" key="10">
    <source>
        <dbReference type="ARBA" id="ARBA00023326"/>
    </source>
</evidence>
<dbReference type="OMA" id="SYPESKY"/>
<dbReference type="EMBL" id="LXFE01000422">
    <property type="protein sequence ID" value="OLL25364.1"/>
    <property type="molecule type" value="Genomic_DNA"/>
</dbReference>
<keyword evidence="6 11" id="KW-0378">Hydrolase</keyword>
<protein>
    <recommendedName>
        <fullName evidence="4">chitinase</fullName>
        <ecNumber evidence="4">3.2.1.14</ecNumber>
    </recommendedName>
</protein>
<reference evidence="13 14" key="1">
    <citation type="submission" date="2016-04" db="EMBL/GenBank/DDBJ databases">
        <title>Evolutionary innovation and constraint leading to complex multicellularity in the Ascomycota.</title>
        <authorList>
            <person name="Cisse O."/>
            <person name="Nguyen A."/>
            <person name="Hewitt D.A."/>
            <person name="Jedd G."/>
            <person name="Stajich J.E."/>
        </authorList>
    </citation>
    <scope>NUCLEOTIDE SEQUENCE [LARGE SCALE GENOMIC DNA]</scope>
    <source>
        <strain evidence="13 14">DAH-3</strain>
    </source>
</reference>
<dbReference type="OrthoDB" id="76388at2759"/>
<dbReference type="CDD" id="cd06548">
    <property type="entry name" value="GH18_chitinase"/>
    <property type="match status" value="1"/>
</dbReference>
<keyword evidence="5" id="KW-0964">Secreted</keyword>
<keyword evidence="10" id="KW-0624">Polysaccharide degradation</keyword>
<evidence type="ECO:0000256" key="3">
    <source>
        <dbReference type="ARBA" id="ARBA00008682"/>
    </source>
</evidence>
<evidence type="ECO:0000256" key="1">
    <source>
        <dbReference type="ARBA" id="ARBA00000822"/>
    </source>
</evidence>
<feature type="domain" description="GH18" evidence="12">
    <location>
        <begin position="1"/>
        <end position="361"/>
    </location>
</feature>
<dbReference type="FunFam" id="3.10.50.10:FF:000005">
    <property type="entry name" value="Endochitinase B1"/>
    <property type="match status" value="1"/>
</dbReference>
<evidence type="ECO:0000313" key="13">
    <source>
        <dbReference type="EMBL" id="OLL25364.1"/>
    </source>
</evidence>
<comment type="catalytic activity">
    <reaction evidence="1">
        <text>Random endo-hydrolysis of N-acetyl-beta-D-glucosaminide (1-&gt;4)-beta-linkages in chitin and chitodextrins.</text>
        <dbReference type="EC" id="3.2.1.14"/>
    </reaction>
</comment>
<keyword evidence="14" id="KW-1185">Reference proteome</keyword>
<evidence type="ECO:0000256" key="4">
    <source>
        <dbReference type="ARBA" id="ARBA00012729"/>
    </source>
</evidence>
<evidence type="ECO:0000259" key="12">
    <source>
        <dbReference type="PROSITE" id="PS51910"/>
    </source>
</evidence>
<evidence type="ECO:0000256" key="8">
    <source>
        <dbReference type="ARBA" id="ARBA00023277"/>
    </source>
</evidence>
<accession>A0A1U7LRU2</accession>
<gene>
    <name evidence="13" type="ORF">NEOLI_002617</name>
</gene>
<evidence type="ECO:0000256" key="6">
    <source>
        <dbReference type="ARBA" id="ARBA00022801"/>
    </source>
</evidence>
<dbReference type="Proteomes" id="UP000186594">
    <property type="component" value="Unassembled WGS sequence"/>
</dbReference>
<dbReference type="InterPro" id="IPR001579">
    <property type="entry name" value="Glyco_hydro_18_chit_AS"/>
</dbReference>
<evidence type="ECO:0000256" key="11">
    <source>
        <dbReference type="RuleBase" id="RU000489"/>
    </source>
</evidence>
<dbReference type="PROSITE" id="PS51910">
    <property type="entry name" value="GH18_2"/>
    <property type="match status" value="1"/>
</dbReference>
<dbReference type="AlphaFoldDB" id="A0A1U7LRU2"/>
<dbReference type="InterPro" id="IPR029070">
    <property type="entry name" value="Chitinase_insertion_sf"/>
</dbReference>
<comment type="similarity">
    <text evidence="3">Belongs to the glycosyl hydrolase 18 family. Chitinase class V subfamily.</text>
</comment>
<dbReference type="SMART" id="SM00636">
    <property type="entry name" value="Glyco_18"/>
    <property type="match status" value="1"/>
</dbReference>
<dbReference type="InterPro" id="IPR011583">
    <property type="entry name" value="Chitinase_II/V-like_cat"/>
</dbReference>
<evidence type="ECO:0000256" key="7">
    <source>
        <dbReference type="ARBA" id="ARBA00023024"/>
    </source>
</evidence>
<dbReference type="Gene3D" id="3.10.50.10">
    <property type="match status" value="1"/>
</dbReference>
<dbReference type="GO" id="GO:0005576">
    <property type="term" value="C:extracellular region"/>
    <property type="evidence" value="ECO:0007669"/>
    <property type="project" value="UniProtKB-SubCell"/>
</dbReference>
<proteinExistence type="inferred from homology"/>
<dbReference type="InterPro" id="IPR001223">
    <property type="entry name" value="Glyco_hydro18_cat"/>
</dbReference>
<comment type="caution">
    <text evidence="13">The sequence shown here is derived from an EMBL/GenBank/DDBJ whole genome shotgun (WGS) entry which is preliminary data.</text>
</comment>
<dbReference type="SUPFAM" id="SSF54556">
    <property type="entry name" value="Chitinase insertion domain"/>
    <property type="match status" value="1"/>
</dbReference>